<dbReference type="GO" id="GO:0016301">
    <property type="term" value="F:kinase activity"/>
    <property type="evidence" value="ECO:0007669"/>
    <property type="project" value="UniProtKB-KW"/>
</dbReference>
<protein>
    <submittedName>
        <fullName evidence="1">Putative serine/threonine kinase, SPS1</fullName>
    </submittedName>
</protein>
<sequence>MPDFFDLPDIDYLPDIDDLPTLDKINECRIAAMKAGTLCSGTPFPAHFGSTRNEASTDSSIAPRVLTTGRRNHIHSHHSAPNWLRIPFTITCHIQAKTCSEITNIAQQGNWLLVRKPHTWDCLIVKGAHSWFYGEYKVTMPWNETGSLLVLEYIPKAFQALKDELRLLSSTCQFKDPEKYSSLFRDALSVLDTAHKRKIQHRDIREENTISDDTPGHEQVVLIDWHNDLLLDIYDIEARMIRNDLRSLKLTQARLKNQWLHPSPVHELLAHTKHPFPSSYLHFFDQEYEDLLSTVITLDAEYATMYARLQGFDRIRQMLKTRLNEYRGIRHPIRRLPDEMLAMVFRLCVDNGISDRMTKSWKRGGDSSNYPGSLNTTKSPWVLTHRLILYGGLNLTRLKNITQLSKLSCRHNSRGATNDLSIAYFDAYFGFGNPEGFQPSSYSEFFPNLTTLHVHFEQWTCDVFRVAPALRKLTITGIHDIVGDRSFLGRRLPSMRPRDDEEL</sequence>
<dbReference type="InterPro" id="IPR011009">
    <property type="entry name" value="Kinase-like_dom_sf"/>
</dbReference>
<name>A0A0W0FQI0_MONRR</name>
<dbReference type="AlphaFoldDB" id="A0A0W0FQI0"/>
<proteinExistence type="predicted"/>
<keyword evidence="1" id="KW-0418">Kinase</keyword>
<reference evidence="1 2" key="1">
    <citation type="submission" date="2015-12" db="EMBL/GenBank/DDBJ databases">
        <title>Draft genome sequence of Moniliophthora roreri, the causal agent of frosty pod rot of cacao.</title>
        <authorList>
            <person name="Aime M.C."/>
            <person name="Diaz-Valderrama J.R."/>
            <person name="Kijpornyongpan T."/>
            <person name="Phillips-Mora W."/>
        </authorList>
    </citation>
    <scope>NUCLEOTIDE SEQUENCE [LARGE SCALE GENOMIC DNA]</scope>
    <source>
        <strain evidence="1 2">MCA 2952</strain>
    </source>
</reference>
<dbReference type="EMBL" id="LATX01001758">
    <property type="protein sequence ID" value="KTB38485.1"/>
    <property type="molecule type" value="Genomic_DNA"/>
</dbReference>
<accession>A0A0W0FQI0</accession>
<comment type="caution">
    <text evidence="1">The sequence shown here is derived from an EMBL/GenBank/DDBJ whole genome shotgun (WGS) entry which is preliminary data.</text>
</comment>
<dbReference type="Proteomes" id="UP000054988">
    <property type="component" value="Unassembled WGS sequence"/>
</dbReference>
<organism evidence="1 2">
    <name type="scientific">Moniliophthora roreri</name>
    <name type="common">Frosty pod rot fungus</name>
    <name type="synonym">Monilia roreri</name>
    <dbReference type="NCBI Taxonomy" id="221103"/>
    <lineage>
        <taxon>Eukaryota</taxon>
        <taxon>Fungi</taxon>
        <taxon>Dikarya</taxon>
        <taxon>Basidiomycota</taxon>
        <taxon>Agaricomycotina</taxon>
        <taxon>Agaricomycetes</taxon>
        <taxon>Agaricomycetidae</taxon>
        <taxon>Agaricales</taxon>
        <taxon>Marasmiineae</taxon>
        <taxon>Marasmiaceae</taxon>
        <taxon>Moniliophthora</taxon>
    </lineage>
</organism>
<dbReference type="SUPFAM" id="SSF56112">
    <property type="entry name" value="Protein kinase-like (PK-like)"/>
    <property type="match status" value="1"/>
</dbReference>
<keyword evidence="1" id="KW-0808">Transferase</keyword>
<gene>
    <name evidence="1" type="ORF">WG66_8930</name>
</gene>
<evidence type="ECO:0000313" key="1">
    <source>
        <dbReference type="EMBL" id="KTB38485.1"/>
    </source>
</evidence>
<dbReference type="Gene3D" id="1.10.510.10">
    <property type="entry name" value="Transferase(Phosphotransferase) domain 1"/>
    <property type="match status" value="1"/>
</dbReference>
<evidence type="ECO:0000313" key="2">
    <source>
        <dbReference type="Proteomes" id="UP000054988"/>
    </source>
</evidence>